<dbReference type="InterPro" id="IPR009244">
    <property type="entry name" value="Mediatior_Med7"/>
</dbReference>
<dbReference type="GO" id="GO:0003713">
    <property type="term" value="F:transcription coactivator activity"/>
    <property type="evidence" value="ECO:0007669"/>
    <property type="project" value="EnsemblFungi"/>
</dbReference>
<evidence type="ECO:0000256" key="7">
    <source>
        <dbReference type="ARBA" id="ARBA00023242"/>
    </source>
</evidence>
<protein>
    <recommendedName>
        <fullName evidence="3 8">Mediator of RNA polymerase II transcription subunit 7</fullName>
    </recommendedName>
</protein>
<evidence type="ECO:0000256" key="3">
    <source>
        <dbReference type="ARBA" id="ARBA00020631"/>
    </source>
</evidence>
<dbReference type="PANTHER" id="PTHR21428:SF11">
    <property type="entry name" value="MEDIATOR OF RNA POLYMERASE II TRANSCRIPTION SUBUNIT 7"/>
    <property type="match status" value="1"/>
</dbReference>
<dbReference type="OrthoDB" id="10253553at2759"/>
<dbReference type="EMBL" id="KV454434">
    <property type="protein sequence ID" value="ODQ78926.1"/>
    <property type="molecule type" value="Genomic_DNA"/>
</dbReference>
<comment type="subcellular location">
    <subcellularLocation>
        <location evidence="1 8">Nucleus</location>
    </subcellularLocation>
</comment>
<keyword evidence="6 8" id="KW-0804">Transcription</keyword>
<comment type="subunit">
    <text evidence="8">Component of the Mediator complex.</text>
</comment>
<dbReference type="SUPFAM" id="SSF140718">
    <property type="entry name" value="Mediator hinge subcomplex-like"/>
    <property type="match status" value="1"/>
</dbReference>
<dbReference type="GO" id="GO:0000122">
    <property type="term" value="P:negative regulation of transcription by RNA polymerase II"/>
    <property type="evidence" value="ECO:0007669"/>
    <property type="project" value="EnsemblFungi"/>
</dbReference>
<accession>A0A1E3QMI9</accession>
<proteinExistence type="inferred from homology"/>
<dbReference type="AlphaFoldDB" id="A0A1E3QMI9"/>
<evidence type="ECO:0000256" key="8">
    <source>
        <dbReference type="RuleBase" id="RU364060"/>
    </source>
</evidence>
<keyword evidence="5 8" id="KW-0010">Activator</keyword>
<gene>
    <name evidence="9" type="ORF">BABINDRAFT_162585</name>
</gene>
<dbReference type="InterPro" id="IPR044888">
    <property type="entry name" value="Mediatior_Med7_sf"/>
</dbReference>
<dbReference type="GO" id="GO:0070847">
    <property type="term" value="C:core mediator complex"/>
    <property type="evidence" value="ECO:0007669"/>
    <property type="project" value="EnsemblFungi"/>
</dbReference>
<evidence type="ECO:0000256" key="6">
    <source>
        <dbReference type="ARBA" id="ARBA00023163"/>
    </source>
</evidence>
<evidence type="ECO:0000256" key="5">
    <source>
        <dbReference type="ARBA" id="ARBA00023159"/>
    </source>
</evidence>
<dbReference type="GO" id="GO:0051123">
    <property type="term" value="P:RNA polymerase II preinitiation complex assembly"/>
    <property type="evidence" value="ECO:0007669"/>
    <property type="project" value="EnsemblFungi"/>
</dbReference>
<dbReference type="Pfam" id="PF05983">
    <property type="entry name" value="Med7"/>
    <property type="match status" value="1"/>
</dbReference>
<dbReference type="Proteomes" id="UP000094336">
    <property type="component" value="Unassembled WGS sequence"/>
</dbReference>
<evidence type="ECO:0000256" key="2">
    <source>
        <dbReference type="ARBA" id="ARBA00009994"/>
    </source>
</evidence>
<keyword evidence="10" id="KW-1185">Reference proteome</keyword>
<dbReference type="GO" id="GO:0016592">
    <property type="term" value="C:mediator complex"/>
    <property type="evidence" value="ECO:0007669"/>
    <property type="project" value="InterPro"/>
</dbReference>
<dbReference type="STRING" id="984486.A0A1E3QMI9"/>
<reference evidence="10" key="1">
    <citation type="submission" date="2016-05" db="EMBL/GenBank/DDBJ databases">
        <title>Comparative genomics of biotechnologically important yeasts.</title>
        <authorList>
            <consortium name="DOE Joint Genome Institute"/>
            <person name="Riley R."/>
            <person name="Haridas S."/>
            <person name="Wolfe K.H."/>
            <person name="Lopes M.R."/>
            <person name="Hittinger C.T."/>
            <person name="Goker M."/>
            <person name="Salamov A."/>
            <person name="Wisecaver J."/>
            <person name="Long T.M."/>
            <person name="Aerts A.L."/>
            <person name="Barry K."/>
            <person name="Choi C."/>
            <person name="Clum A."/>
            <person name="Coughlan A.Y."/>
            <person name="Deshpande S."/>
            <person name="Douglass A.P."/>
            <person name="Hanson S.J."/>
            <person name="Klenk H.-P."/>
            <person name="Labutti K."/>
            <person name="Lapidus A."/>
            <person name="Lindquist E."/>
            <person name="Lipzen A."/>
            <person name="Meier-Kolthoff J.P."/>
            <person name="Ohm R.A."/>
            <person name="Otillar R.P."/>
            <person name="Pangilinan J."/>
            <person name="Peng Y."/>
            <person name="Rokas A."/>
            <person name="Rosa C.A."/>
            <person name="Scheuner C."/>
            <person name="Sibirny A.A."/>
            <person name="Slot J.C."/>
            <person name="Stielow J.B."/>
            <person name="Sun H."/>
            <person name="Kurtzman C.P."/>
            <person name="Blackwell M."/>
            <person name="Grigoriev I.V."/>
            <person name="Jeffries T.W."/>
        </authorList>
    </citation>
    <scope>NUCLEOTIDE SEQUENCE [LARGE SCALE GENOMIC DNA]</scope>
    <source>
        <strain evidence="10">NRRL Y-12698</strain>
    </source>
</reference>
<dbReference type="GeneID" id="30147279"/>
<evidence type="ECO:0000256" key="1">
    <source>
        <dbReference type="ARBA" id="ARBA00004123"/>
    </source>
</evidence>
<dbReference type="RefSeq" id="XP_018984254.1">
    <property type="nucleotide sequence ID" value="XM_019129426.1"/>
</dbReference>
<keyword evidence="4 8" id="KW-0805">Transcription regulation</keyword>
<dbReference type="InterPro" id="IPR037212">
    <property type="entry name" value="Med7/Med21-like"/>
</dbReference>
<evidence type="ECO:0000313" key="9">
    <source>
        <dbReference type="EMBL" id="ODQ78926.1"/>
    </source>
</evidence>
<evidence type="ECO:0000256" key="4">
    <source>
        <dbReference type="ARBA" id="ARBA00023015"/>
    </source>
</evidence>
<comment type="similarity">
    <text evidence="2 8">Belongs to the Mediator complex subunit 7 family.</text>
</comment>
<organism evidence="9 10">
    <name type="scientific">Babjeviella inositovora NRRL Y-12698</name>
    <dbReference type="NCBI Taxonomy" id="984486"/>
    <lineage>
        <taxon>Eukaryota</taxon>
        <taxon>Fungi</taxon>
        <taxon>Dikarya</taxon>
        <taxon>Ascomycota</taxon>
        <taxon>Saccharomycotina</taxon>
        <taxon>Pichiomycetes</taxon>
        <taxon>Serinales incertae sedis</taxon>
        <taxon>Babjeviella</taxon>
    </lineage>
</organism>
<dbReference type="Gene3D" id="6.10.140.200">
    <property type="match status" value="1"/>
</dbReference>
<keyword evidence="7 8" id="KW-0539">Nucleus</keyword>
<sequence length="236" mass="26812">MAANGEDDLITSLYPPPPPYYKFFTDENLEKLETGAEPQGDLKFLVPPSPPGGETYRSFGNIWHFEDKIPSLSEMGMVQLYDTECDTSLPAQNTDQLKSTIRVTELKKLLKSLLLNFLELVGILAVSSENFHLKIENIRTIIINIHHLLNEYRPHQSRESLILLLEKQIDSKQSEISLIDKACLDIETKLRDLVRNLAQKPANQVQVKEDDAEVAEPAEPARHDVIARLLQEIKDQ</sequence>
<dbReference type="PANTHER" id="PTHR21428">
    <property type="entry name" value="MEDIATOR OF RNA POLYMERASE II TRANSCRIPTION SUBUNIT 7"/>
    <property type="match status" value="1"/>
</dbReference>
<name>A0A1E3QMI9_9ASCO</name>
<comment type="function">
    <text evidence="8">Component of the Mediator complex, a coactivator involved in the regulated transcription of nearly all RNA polymerase II-dependent genes. Mediator functions as a bridge to convey information from gene-specific regulatory proteins to the basal RNA polymerase II transcription machinery.</text>
</comment>
<dbReference type="Gene3D" id="6.10.140.1520">
    <property type="match status" value="2"/>
</dbReference>
<dbReference type="GO" id="GO:0060261">
    <property type="term" value="P:positive regulation of transcription initiation by RNA polymerase II"/>
    <property type="evidence" value="ECO:0007669"/>
    <property type="project" value="EnsemblFungi"/>
</dbReference>
<dbReference type="GO" id="GO:0032968">
    <property type="term" value="P:positive regulation of transcription elongation by RNA polymerase II"/>
    <property type="evidence" value="ECO:0007669"/>
    <property type="project" value="EnsemblFungi"/>
</dbReference>
<evidence type="ECO:0000313" key="10">
    <source>
        <dbReference type="Proteomes" id="UP000094336"/>
    </source>
</evidence>